<sequence length="262" mass="30014">MWQELRSKVMSLKTKMSDVHEVKTRASKDGLFQIPTHRTAIYNNSFTIQAIKIYNSFPQFFDATQSTQSFKNSIKTSSPLYAIRPAEVTGIAGKITAARARNRRAAPAPAAPHLVLIIRLPDLERSSTSTWSKLGKFEKLDRLGLLRRIVRVKRPFSERFLVVPYSRYWEDRSFCVDSNEWKTNFVARFDYDTFHTEISIDPSSSHLGASSWPVVLDYEQHEEGLYSNYLNMTPLLGLKFSSRPTLITKENAHILGPKLLNI</sequence>
<organism evidence="1 2">
    <name type="scientific">Nesidiocoris tenuis</name>
    <dbReference type="NCBI Taxonomy" id="355587"/>
    <lineage>
        <taxon>Eukaryota</taxon>
        <taxon>Metazoa</taxon>
        <taxon>Ecdysozoa</taxon>
        <taxon>Arthropoda</taxon>
        <taxon>Hexapoda</taxon>
        <taxon>Insecta</taxon>
        <taxon>Pterygota</taxon>
        <taxon>Neoptera</taxon>
        <taxon>Paraneoptera</taxon>
        <taxon>Hemiptera</taxon>
        <taxon>Heteroptera</taxon>
        <taxon>Panheteroptera</taxon>
        <taxon>Cimicomorpha</taxon>
        <taxon>Miridae</taxon>
        <taxon>Dicyphina</taxon>
        <taxon>Nesidiocoris</taxon>
    </lineage>
</organism>
<dbReference type="OrthoDB" id="5953030at2759"/>
<name>A0A6H5GFG7_9HEMI</name>
<dbReference type="Proteomes" id="UP000479000">
    <property type="component" value="Unassembled WGS sequence"/>
</dbReference>
<proteinExistence type="predicted"/>
<protein>
    <submittedName>
        <fullName evidence="1">Uncharacterized protein</fullName>
    </submittedName>
</protein>
<dbReference type="AlphaFoldDB" id="A0A6H5GFG7"/>
<evidence type="ECO:0000313" key="1">
    <source>
        <dbReference type="EMBL" id="CAB0000779.1"/>
    </source>
</evidence>
<keyword evidence="2" id="KW-1185">Reference proteome</keyword>
<gene>
    <name evidence="1" type="ORF">NTEN_LOCUS6566</name>
</gene>
<accession>A0A6H5GFG7</accession>
<dbReference type="EMBL" id="CADCXU010009910">
    <property type="protein sequence ID" value="CAB0000779.1"/>
    <property type="molecule type" value="Genomic_DNA"/>
</dbReference>
<evidence type="ECO:0000313" key="2">
    <source>
        <dbReference type="Proteomes" id="UP000479000"/>
    </source>
</evidence>
<reference evidence="1 2" key="1">
    <citation type="submission" date="2020-02" db="EMBL/GenBank/DDBJ databases">
        <authorList>
            <person name="Ferguson B K."/>
        </authorList>
    </citation>
    <scope>NUCLEOTIDE SEQUENCE [LARGE SCALE GENOMIC DNA]</scope>
</reference>